<feature type="coiled-coil region" evidence="1">
    <location>
        <begin position="175"/>
        <end position="202"/>
    </location>
</feature>
<evidence type="ECO:0000256" key="2">
    <source>
        <dbReference type="SAM" id="Phobius"/>
    </source>
</evidence>
<gene>
    <name evidence="3" type="ORF">A11S_9</name>
</gene>
<dbReference type="OrthoDB" id="9833028at2"/>
<dbReference type="KEGG" id="man:A11S_9"/>
<sequence length="204" mass="22728">MSSTPPDHGHDDIPSLRADYARVRELRTEINRRTSLRTNFNKFALITAVLPIVFALGIKGVVDKTANENIRNADGTFMAAFAASARDYTAYTNLQKQLAPTARDKACMDQNTTQTSADTVFVLDGDAALKCLKNYDPVRDRVQVKDRIVRDPSTWFLGVLMVMSLYGLPGAYRRNKADQQAINALQTEYKTLKAKVENTLKGPL</sequence>
<reference evidence="3 4" key="1">
    <citation type="journal article" date="2013" name="ISME J.">
        <title>By their genes ye shall know them: genomic signatures of predatory bacteria.</title>
        <authorList>
            <person name="Pasternak Z."/>
            <person name="Pietrokovski S."/>
            <person name="Rotem O."/>
            <person name="Gophna U."/>
            <person name="Lurie-Weinberger M.N."/>
            <person name="Jurkevitch E."/>
        </authorList>
    </citation>
    <scope>NUCLEOTIDE SEQUENCE [LARGE SCALE GENOMIC DNA]</scope>
    <source>
        <strain evidence="3">EPB</strain>
    </source>
</reference>
<organism evidence="3 4">
    <name type="scientific">Micavibrio aeruginosavorus EPB</name>
    <dbReference type="NCBI Taxonomy" id="349215"/>
    <lineage>
        <taxon>Bacteria</taxon>
        <taxon>Pseudomonadati</taxon>
        <taxon>Bdellovibrionota</taxon>
        <taxon>Bdellovibrionia</taxon>
        <taxon>Bdellovibrionales</taxon>
        <taxon>Pseudobdellovibrionaceae</taxon>
        <taxon>Micavibrio</taxon>
    </lineage>
</organism>
<dbReference type="Proteomes" id="UP000011932">
    <property type="component" value="Chromosome"/>
</dbReference>
<feature type="transmembrane region" description="Helical" evidence="2">
    <location>
        <begin position="154"/>
        <end position="172"/>
    </location>
</feature>
<dbReference type="AlphaFoldDB" id="M4VBR4"/>
<dbReference type="RefSeq" id="WP_015466413.1">
    <property type="nucleotide sequence ID" value="NC_020812.1"/>
</dbReference>
<accession>M4VBR4</accession>
<keyword evidence="2" id="KW-1133">Transmembrane helix</keyword>
<keyword evidence="2" id="KW-0472">Membrane</keyword>
<evidence type="ECO:0000313" key="3">
    <source>
        <dbReference type="EMBL" id="AGH96847.1"/>
    </source>
</evidence>
<evidence type="ECO:0000313" key="4">
    <source>
        <dbReference type="Proteomes" id="UP000011932"/>
    </source>
</evidence>
<proteinExistence type="predicted"/>
<keyword evidence="1" id="KW-0175">Coiled coil</keyword>
<dbReference type="STRING" id="349215.A11S_9"/>
<dbReference type="EMBL" id="CP003538">
    <property type="protein sequence ID" value="AGH96847.1"/>
    <property type="molecule type" value="Genomic_DNA"/>
</dbReference>
<feature type="transmembrane region" description="Helical" evidence="2">
    <location>
        <begin position="43"/>
        <end position="62"/>
    </location>
</feature>
<evidence type="ECO:0008006" key="5">
    <source>
        <dbReference type="Google" id="ProtNLM"/>
    </source>
</evidence>
<name>M4VBR4_9BACT</name>
<keyword evidence="2" id="KW-0812">Transmembrane</keyword>
<evidence type="ECO:0000256" key="1">
    <source>
        <dbReference type="SAM" id="Coils"/>
    </source>
</evidence>
<dbReference type="HOGENOM" id="CLU_1341993_0_0_5"/>
<protein>
    <recommendedName>
        <fullName evidence="5">Transmembrane protein</fullName>
    </recommendedName>
</protein>